<dbReference type="SUPFAM" id="SSF51126">
    <property type="entry name" value="Pectin lyase-like"/>
    <property type="match status" value="1"/>
</dbReference>
<dbReference type="InterPro" id="IPR033801">
    <property type="entry name" value="CBM6-CBM35-CBM36-like_1"/>
</dbReference>
<dbReference type="InterPro" id="IPR012334">
    <property type="entry name" value="Pectin_lyas_fold"/>
</dbReference>
<evidence type="ECO:0000259" key="2">
    <source>
        <dbReference type="PROSITE" id="PS51175"/>
    </source>
</evidence>
<reference evidence="4 5" key="1">
    <citation type="submission" date="2020-04" db="EMBL/GenBank/DDBJ databases">
        <title>Genome sequencing of novel species.</title>
        <authorList>
            <person name="Heo J."/>
            <person name="Kim S.-J."/>
            <person name="Kim J.-S."/>
            <person name="Hong S.-B."/>
            <person name="Kwon S.-W."/>
        </authorList>
    </citation>
    <scope>NUCLEOTIDE SEQUENCE [LARGE SCALE GENOMIC DNA]</scope>
    <source>
        <strain evidence="4 5">MFER-1</strain>
    </source>
</reference>
<evidence type="ECO:0008006" key="6">
    <source>
        <dbReference type="Google" id="ProtNLM"/>
    </source>
</evidence>
<dbReference type="Proteomes" id="UP000502248">
    <property type="component" value="Chromosome"/>
</dbReference>
<feature type="signal peptide" evidence="1">
    <location>
        <begin position="1"/>
        <end position="25"/>
    </location>
</feature>
<keyword evidence="5" id="KW-1185">Reference proteome</keyword>
<evidence type="ECO:0000313" key="5">
    <source>
        <dbReference type="Proteomes" id="UP000502248"/>
    </source>
</evidence>
<dbReference type="InterPro" id="IPR011050">
    <property type="entry name" value="Pectin_lyase_fold/virulence"/>
</dbReference>
<dbReference type="Gene3D" id="2.80.10.50">
    <property type="match status" value="7"/>
</dbReference>
<dbReference type="Pfam" id="PF22816">
    <property type="entry name" value="CatAgl_D2"/>
    <property type="match status" value="1"/>
</dbReference>
<dbReference type="CDD" id="cd23432">
    <property type="entry name" value="beta-trefoil_Ricin_EndoBetaGal-like"/>
    <property type="match status" value="7"/>
</dbReference>
<feature type="chain" id="PRO_5031336008" description="Carbohydrate-binding protein" evidence="1">
    <location>
        <begin position="26"/>
        <end position="2210"/>
    </location>
</feature>
<feature type="domain" description="SLH" evidence="3">
    <location>
        <begin position="2151"/>
        <end position="2210"/>
    </location>
</feature>
<dbReference type="Gene3D" id="2.160.20.10">
    <property type="entry name" value="Single-stranded right-handed beta-helix, Pectin lyase-like"/>
    <property type="match status" value="1"/>
</dbReference>
<keyword evidence="1" id="KW-0732">Signal</keyword>
<name>A0A7Z2ZL92_9BACL</name>
<dbReference type="SUPFAM" id="SSF50370">
    <property type="entry name" value="Ricin B-like lectins"/>
    <property type="match status" value="3"/>
</dbReference>
<dbReference type="PANTHER" id="PTHR43308">
    <property type="entry name" value="OUTER MEMBRANE PROTEIN ALPHA-RELATED"/>
    <property type="match status" value="1"/>
</dbReference>
<dbReference type="InterPro" id="IPR001119">
    <property type="entry name" value="SLH_dom"/>
</dbReference>
<dbReference type="RefSeq" id="WP_169280100.1">
    <property type="nucleotide sequence ID" value="NZ_CP051680.1"/>
</dbReference>
<evidence type="ECO:0000313" key="4">
    <source>
        <dbReference type="EMBL" id="QJD83813.1"/>
    </source>
</evidence>
<dbReference type="Pfam" id="PF22815">
    <property type="entry name" value="CatAgl_D1"/>
    <property type="match status" value="1"/>
</dbReference>
<dbReference type="PROSITE" id="PS51272">
    <property type="entry name" value="SLH"/>
    <property type="match status" value="3"/>
</dbReference>
<sequence>MARVRVWFVLFLAAMLVGSAFPVHADEPSGGSSGGSSLADSGSYVRVKNKWKSNFLYEAAGGIVRYGETRGDDQSSHWLVEDFGGFKRLKNRATGHYVSVLPGMQRTDPLRSIAVAESTPDDQWIIEETSNRPGFYIIKNARDATANYVIHEENQLGFAQASTDINVTFESPQWAFEPVDDDIPVRLANQYRAGQYLYEDANGFVKFGELGATNKTAHWYLDVKSDVGGAQKTVTIRNRASGHVITQGLDWAQIKALPLDPGNPAKSEWVMAPNADPSFYSFKNVEAMQATPSLTYVLNTQFDGDTNARSNNWAQPEWGSSLWRVEVAPDLAPRRIVNFTLGDVGDKYLYELNGIVKYGPLDKNNKGAASSYLWITEDFDGAKRIRNLATGHYATNQNIVNDIDPLAALESPNGSGSDRWFVLPSDEYDDYVSVQSAVYADRYLNIMNLTGAVQASIVDPNSDPAQWLFEDPDFVSNGTPIYVRIQNEWQPYVLYEDMEGKLKYGNAALEDQRSHWVIEKFQGRKRIKNRATGHFINVEAMSGGRINVSNVEDSWRSAVWMIKDDKGVKLIQNVLDKNGAIGQQKYINLQNLNKYAEYSVINPGWGSPRWRFSIVKDPEPTNFRFKNKLTGQYLYESYSGGNIGELKFEDAAVDDLSSIWMKEDTGGGITYRLKNLKSGNYISMEHFAAGGHELETDPALPLQTVNQIDTAWDSVKWFVSPAPAEGYAVIRSGWTGEHFMYADPSGSLKVSKNISTQDKAQFVAELATIPDAPLPTAEIRIRSVASGKYLYENAKGVVMYGNPADNNGYSHWRIETIDGHQRLVNRVTGHAIKASAVSRVIESMPMEDPADPAFKWAIEHSPDGLNYVIRNLSAGIDDELINVQGGAGYAERGLYPINYGSVQWALESAPAEFEAPSWEEGRNSATATPIQSDTNVIRIVSHTNSAAGSKALYESDGEILLGPVDKQDASAQWIVQDFNGRKLIENVGSGSILWFGEEDGAVNGQWTIEDRLGYKVLRNGSQTEGSLLAVATGIDYGQSDNASDSLWTFEPIVSDVKYEAEDAFVSGGVREGKTGTGFTGKGYAVGFNSDKAKISFAVHAQSAGNYETVIRYRNAGAPKSLNVLVNGYPQTPILLSTVGGWTDIVVVAKLRAGMNSLSLQASSSGDSQAEIDYAIVKASVNKQYRGATVPYTTYEAEHATTNAEVIGPSRTYLEAASEASGRQAVRLDETGEFVEFKLAKPANSIVLRYSMPDSADGAGLQADLALYVNGVFKQNLNLTSKHAWEYGGYPWSNDPNQGNGHRFFDEIHALIGDVPAGATIKLQKDATSTADYYVIDLADMEQVANPYSKPASFVSLADYGASPNDGVDDTAAFVAAMADAKTQGKGLWIPQGEFDFGNELLYLDGITIRGAGMWYTKLKGAKFFGKGANIQVYDLLIDGDLNVRDDEASTHAFEGAFGIGSVIQDVWVEHSKTGLWLTKPKTSDELTQGLYMMGLRLRNLMADGINFCVGTSDSMMEQTDIRYPGDDGIAMWSTGGMASTNNTARFNTVSLPWLADNIVVFGGRDNKIQDNIAKDTIVNGAGIAVSTRFNPVPFSGTTIVERNTLIRTGSFDSGYGLNLGAIWLFASDKDLNGNIIVRDNLALDSTNSGIFAHGTFSMDNVLLQNIVVDGTGTNGIEASTGIKGRLILDNVIVRGERMAMVGPLPEGFTLAEQNEGLASVAKPFRVSLANGSTGPLALRAGQTDTLRVWNAAGLEVTANAIIQAEPSGIVTVGANGRISAILPGQGKVTVQVGADTRVFTLDVAVSANPGGGSSGDGGAGGGVVVTPGSAADNDKKLNGAAANSAAIEFVTDGSKPIGKVPFTVGTLTKFAKDHPESMIVIKHGDASYKFPAKLIVQMLKQSGIGDEANAVWEFSIQTVGSETANEIAAKATAQGMKIVGSPIDFSIKLYRGETVAAEFHSFGTTFVERTIGLKEAVDGTTAAAFVYDPGTGKFTYVPALFSMANGQTIVTIKSTGNSIYVIAVNPKSFKDTVGHWANKEISLLASKQILNGVSSDDFAPGKTVTRAEFASMIVRALALRDNGTKVAFKDVRPEDWFSETVKIASQQGIVQGNTDGTFGPHLTITREQMAVMAARALSLVAETEKPTGINAEGLQDLGLIHSWALESVHKVMSHGIMKGKTSLIFAPGDLASRAEAAVILSRLLQSMRLI</sequence>
<gene>
    <name evidence="4" type="ORF">HH215_11890</name>
</gene>
<dbReference type="InterPro" id="IPR008979">
    <property type="entry name" value="Galactose-bd-like_sf"/>
</dbReference>
<dbReference type="KEGG" id="cheb:HH215_11890"/>
<dbReference type="Pfam" id="PF16990">
    <property type="entry name" value="CBM_35"/>
    <property type="match status" value="1"/>
</dbReference>
<dbReference type="Gene3D" id="2.60.120.260">
    <property type="entry name" value="Galactose-binding domain-like"/>
    <property type="match status" value="2"/>
</dbReference>
<protein>
    <recommendedName>
        <fullName evidence="6">Carbohydrate-binding protein</fullName>
    </recommendedName>
</protein>
<accession>A0A7Z2ZL92</accession>
<dbReference type="PANTHER" id="PTHR43308:SF5">
    <property type="entry name" value="S-LAYER PROTEIN _ PEPTIDOGLYCAN ENDO-BETA-N-ACETYLGLUCOSAMINIDASE"/>
    <property type="match status" value="1"/>
</dbReference>
<feature type="domain" description="CBM6" evidence="2">
    <location>
        <begin position="1056"/>
        <end position="1177"/>
    </location>
</feature>
<dbReference type="CDD" id="cd14490">
    <property type="entry name" value="CBM6-CBM35-CBM36_like_1"/>
    <property type="match status" value="1"/>
</dbReference>
<organism evidence="4 5">
    <name type="scientific">Cohnella herbarum</name>
    <dbReference type="NCBI Taxonomy" id="2728023"/>
    <lineage>
        <taxon>Bacteria</taxon>
        <taxon>Bacillati</taxon>
        <taxon>Bacillota</taxon>
        <taxon>Bacilli</taxon>
        <taxon>Bacillales</taxon>
        <taxon>Paenibacillaceae</taxon>
        <taxon>Cohnella</taxon>
    </lineage>
</organism>
<dbReference type="InterPro" id="IPR005084">
    <property type="entry name" value="CBM6"/>
</dbReference>
<dbReference type="SMART" id="SM00710">
    <property type="entry name" value="PbH1"/>
    <property type="match status" value="6"/>
</dbReference>
<dbReference type="Pfam" id="PF00395">
    <property type="entry name" value="SLH"/>
    <property type="match status" value="3"/>
</dbReference>
<proteinExistence type="predicted"/>
<dbReference type="EMBL" id="CP051680">
    <property type="protein sequence ID" value="QJD83813.1"/>
    <property type="molecule type" value="Genomic_DNA"/>
</dbReference>
<dbReference type="InterPro" id="IPR051465">
    <property type="entry name" value="Cell_Envelope_Struct_Comp"/>
</dbReference>
<feature type="domain" description="SLH" evidence="3">
    <location>
        <begin position="2088"/>
        <end position="2147"/>
    </location>
</feature>
<feature type="domain" description="SLH" evidence="3">
    <location>
        <begin position="2024"/>
        <end position="2087"/>
    </location>
</feature>
<dbReference type="GO" id="GO:0030246">
    <property type="term" value="F:carbohydrate binding"/>
    <property type="evidence" value="ECO:0007669"/>
    <property type="project" value="InterPro"/>
</dbReference>
<evidence type="ECO:0000259" key="3">
    <source>
        <dbReference type="PROSITE" id="PS51272"/>
    </source>
</evidence>
<dbReference type="SUPFAM" id="SSF49785">
    <property type="entry name" value="Galactose-binding domain-like"/>
    <property type="match status" value="1"/>
</dbReference>
<dbReference type="InterPro" id="IPR006626">
    <property type="entry name" value="PbH1"/>
</dbReference>
<evidence type="ECO:0000256" key="1">
    <source>
        <dbReference type="SAM" id="SignalP"/>
    </source>
</evidence>
<dbReference type="InterPro" id="IPR055149">
    <property type="entry name" value="Agl_cat_D2"/>
</dbReference>
<dbReference type="PROSITE" id="PS51175">
    <property type="entry name" value="CBM6"/>
    <property type="match status" value="1"/>
</dbReference>
<dbReference type="InterPro" id="IPR035992">
    <property type="entry name" value="Ricin_B-like_lectins"/>
</dbReference>